<dbReference type="SMART" id="SM00422">
    <property type="entry name" value="HTH_MERR"/>
    <property type="match status" value="1"/>
</dbReference>
<dbReference type="AlphaFoldDB" id="A0ABD5E2J6"/>
<dbReference type="PANTHER" id="PTHR30204:SF97">
    <property type="entry name" value="MERR FAMILY REGULATORY PROTEIN"/>
    <property type="match status" value="1"/>
</dbReference>
<feature type="domain" description="HTH merR-type" evidence="2">
    <location>
        <begin position="1"/>
        <end position="71"/>
    </location>
</feature>
<evidence type="ECO:0000313" key="4">
    <source>
        <dbReference type="Proteomes" id="UP001183607"/>
    </source>
</evidence>
<dbReference type="Pfam" id="PF06445">
    <property type="entry name" value="GyrI-like"/>
    <property type="match status" value="1"/>
</dbReference>
<dbReference type="InterPro" id="IPR010499">
    <property type="entry name" value="AraC_E-bd"/>
</dbReference>
<gene>
    <name evidence="3" type="ORF">RM574_05215</name>
</gene>
<dbReference type="InterPro" id="IPR000551">
    <property type="entry name" value="MerR-type_HTH_dom"/>
</dbReference>
<evidence type="ECO:0000313" key="3">
    <source>
        <dbReference type="EMBL" id="MDT0414883.1"/>
    </source>
</evidence>
<dbReference type="PANTHER" id="PTHR30204">
    <property type="entry name" value="REDOX-CYCLING DRUG-SENSING TRANSCRIPTIONAL ACTIVATOR SOXR"/>
    <property type="match status" value="1"/>
</dbReference>
<dbReference type="Proteomes" id="UP001183607">
    <property type="component" value="Unassembled WGS sequence"/>
</dbReference>
<dbReference type="SUPFAM" id="SSF46955">
    <property type="entry name" value="Putative DNA-binding domain"/>
    <property type="match status" value="1"/>
</dbReference>
<proteinExistence type="predicted"/>
<dbReference type="SUPFAM" id="SSF55136">
    <property type="entry name" value="Probable bacterial effector-binding domain"/>
    <property type="match status" value="1"/>
</dbReference>
<dbReference type="EMBL" id="JAVRER010000006">
    <property type="protein sequence ID" value="MDT0414883.1"/>
    <property type="molecule type" value="Genomic_DNA"/>
</dbReference>
<dbReference type="InterPro" id="IPR047057">
    <property type="entry name" value="MerR_fam"/>
</dbReference>
<evidence type="ECO:0000259" key="2">
    <source>
        <dbReference type="PROSITE" id="PS50937"/>
    </source>
</evidence>
<dbReference type="RefSeq" id="WP_043256772.1">
    <property type="nucleotide sequence ID" value="NZ_JAVRER010000006.1"/>
</dbReference>
<dbReference type="Pfam" id="PF13411">
    <property type="entry name" value="MerR_1"/>
    <property type="match status" value="1"/>
</dbReference>
<dbReference type="PROSITE" id="PS50937">
    <property type="entry name" value="HTH_MERR_2"/>
    <property type="match status" value="1"/>
</dbReference>
<comment type="caution">
    <text evidence="3">The sequence shown here is derived from an EMBL/GenBank/DDBJ whole genome shotgun (WGS) entry which is preliminary data.</text>
</comment>
<sequence length="273" mass="29358">MFTIGDFARHGQVSVRMLRHYDALGLLRPARTDPYTGYRFYTADQLSRLNRVIALKELGFSLQEVGHLLAEDVAPAELRGMLRLRQAQLAQEAAAARARLARVGARLHVIESEGHMSTQDIVVKTLPAVRAAGLTAVAASFDPAAITPVVGPLFDEVCRLLDAAGIRPQGPGIAHYVQQGDEEGPVEVHALFPVGADVPAASGLRAVTLPAVTRAATLVHHGSMDTVLASEQLVGRWLETENARPAGLTREVYLECAGEPATWVTELQLPLAE</sequence>
<dbReference type="Gene3D" id="3.20.80.10">
    <property type="entry name" value="Regulatory factor, effector binding domain"/>
    <property type="match status" value="1"/>
</dbReference>
<dbReference type="SMART" id="SM00871">
    <property type="entry name" value="AraC_E_bind"/>
    <property type="match status" value="1"/>
</dbReference>
<dbReference type="InterPro" id="IPR029442">
    <property type="entry name" value="GyrI-like"/>
</dbReference>
<reference evidence="4" key="1">
    <citation type="submission" date="2023-07" db="EMBL/GenBank/DDBJ databases">
        <title>30 novel species of actinomycetes from the DSMZ collection.</title>
        <authorList>
            <person name="Nouioui I."/>
        </authorList>
    </citation>
    <scope>NUCLEOTIDE SEQUENCE [LARGE SCALE GENOMIC DNA]</scope>
    <source>
        <strain evidence="4">DSM 41982</strain>
    </source>
</reference>
<dbReference type="InterPro" id="IPR009061">
    <property type="entry name" value="DNA-bd_dom_put_sf"/>
</dbReference>
<accession>A0ABD5E2J6</accession>
<dbReference type="Gene3D" id="1.10.1660.10">
    <property type="match status" value="1"/>
</dbReference>
<evidence type="ECO:0000256" key="1">
    <source>
        <dbReference type="ARBA" id="ARBA00023125"/>
    </source>
</evidence>
<name>A0ABD5E2J6_9ACTN</name>
<dbReference type="GO" id="GO:0003677">
    <property type="term" value="F:DNA binding"/>
    <property type="evidence" value="ECO:0007669"/>
    <property type="project" value="UniProtKB-KW"/>
</dbReference>
<keyword evidence="1" id="KW-0238">DNA-binding</keyword>
<dbReference type="InterPro" id="IPR011256">
    <property type="entry name" value="Reg_factor_effector_dom_sf"/>
</dbReference>
<organism evidence="3 4">
    <name type="scientific">Streptomyces evansiae</name>
    <dbReference type="NCBI Taxonomy" id="3075535"/>
    <lineage>
        <taxon>Bacteria</taxon>
        <taxon>Bacillati</taxon>
        <taxon>Actinomycetota</taxon>
        <taxon>Actinomycetes</taxon>
        <taxon>Kitasatosporales</taxon>
        <taxon>Streptomycetaceae</taxon>
        <taxon>Streptomyces</taxon>
    </lineage>
</organism>
<dbReference type="CDD" id="cd01107">
    <property type="entry name" value="HTH_BmrR"/>
    <property type="match status" value="1"/>
</dbReference>
<protein>
    <submittedName>
        <fullName evidence="3">MerR family transcriptional regulator</fullName>
    </submittedName>
</protein>